<name>A0A4S8LF00_DENBC</name>
<feature type="compositionally biased region" description="Low complexity" evidence="1">
    <location>
        <begin position="28"/>
        <end position="41"/>
    </location>
</feature>
<keyword evidence="3" id="KW-1185">Reference proteome</keyword>
<feature type="region of interest" description="Disordered" evidence="1">
    <location>
        <begin position="24"/>
        <end position="72"/>
    </location>
</feature>
<dbReference type="EMBL" id="ML179447">
    <property type="protein sequence ID" value="THU87509.1"/>
    <property type="molecule type" value="Genomic_DNA"/>
</dbReference>
<protein>
    <submittedName>
        <fullName evidence="2">Uncharacterized protein</fullName>
    </submittedName>
</protein>
<sequence length="72" mass="7438">MSQLDPNNMGTGRLNASTIGRGIIAPYPLHHPSSASPTSPTFLVPSHHTGSSGEEVTGPNNVNSYGPQGQGR</sequence>
<reference evidence="2 3" key="1">
    <citation type="journal article" date="2019" name="Nat. Ecol. Evol.">
        <title>Megaphylogeny resolves global patterns of mushroom evolution.</title>
        <authorList>
            <person name="Varga T."/>
            <person name="Krizsan K."/>
            <person name="Foldi C."/>
            <person name="Dima B."/>
            <person name="Sanchez-Garcia M."/>
            <person name="Sanchez-Ramirez S."/>
            <person name="Szollosi G.J."/>
            <person name="Szarkandi J.G."/>
            <person name="Papp V."/>
            <person name="Albert L."/>
            <person name="Andreopoulos W."/>
            <person name="Angelini C."/>
            <person name="Antonin V."/>
            <person name="Barry K.W."/>
            <person name="Bougher N.L."/>
            <person name="Buchanan P."/>
            <person name="Buyck B."/>
            <person name="Bense V."/>
            <person name="Catcheside P."/>
            <person name="Chovatia M."/>
            <person name="Cooper J."/>
            <person name="Damon W."/>
            <person name="Desjardin D."/>
            <person name="Finy P."/>
            <person name="Geml J."/>
            <person name="Haridas S."/>
            <person name="Hughes K."/>
            <person name="Justo A."/>
            <person name="Karasinski D."/>
            <person name="Kautmanova I."/>
            <person name="Kiss B."/>
            <person name="Kocsube S."/>
            <person name="Kotiranta H."/>
            <person name="LaButti K.M."/>
            <person name="Lechner B.E."/>
            <person name="Liimatainen K."/>
            <person name="Lipzen A."/>
            <person name="Lukacs Z."/>
            <person name="Mihaltcheva S."/>
            <person name="Morgado L.N."/>
            <person name="Niskanen T."/>
            <person name="Noordeloos M.E."/>
            <person name="Ohm R.A."/>
            <person name="Ortiz-Santana B."/>
            <person name="Ovrebo C."/>
            <person name="Racz N."/>
            <person name="Riley R."/>
            <person name="Savchenko A."/>
            <person name="Shiryaev A."/>
            <person name="Soop K."/>
            <person name="Spirin V."/>
            <person name="Szebenyi C."/>
            <person name="Tomsovsky M."/>
            <person name="Tulloss R.E."/>
            <person name="Uehling J."/>
            <person name="Grigoriev I.V."/>
            <person name="Vagvolgyi C."/>
            <person name="Papp T."/>
            <person name="Martin F.M."/>
            <person name="Miettinen O."/>
            <person name="Hibbett D.S."/>
            <person name="Nagy L.G."/>
        </authorList>
    </citation>
    <scope>NUCLEOTIDE SEQUENCE [LARGE SCALE GENOMIC DNA]</scope>
    <source>
        <strain evidence="2 3">CBS 962.96</strain>
    </source>
</reference>
<dbReference type="AlphaFoldDB" id="A0A4S8LF00"/>
<feature type="compositionally biased region" description="Polar residues" evidence="1">
    <location>
        <begin position="48"/>
        <end position="72"/>
    </location>
</feature>
<evidence type="ECO:0000313" key="2">
    <source>
        <dbReference type="EMBL" id="THU87509.1"/>
    </source>
</evidence>
<dbReference type="Proteomes" id="UP000297245">
    <property type="component" value="Unassembled WGS sequence"/>
</dbReference>
<evidence type="ECO:0000256" key="1">
    <source>
        <dbReference type="SAM" id="MobiDB-lite"/>
    </source>
</evidence>
<evidence type="ECO:0000313" key="3">
    <source>
        <dbReference type="Proteomes" id="UP000297245"/>
    </source>
</evidence>
<proteinExistence type="predicted"/>
<accession>A0A4S8LF00</accession>
<organism evidence="2 3">
    <name type="scientific">Dendrothele bispora (strain CBS 962.96)</name>
    <dbReference type="NCBI Taxonomy" id="1314807"/>
    <lineage>
        <taxon>Eukaryota</taxon>
        <taxon>Fungi</taxon>
        <taxon>Dikarya</taxon>
        <taxon>Basidiomycota</taxon>
        <taxon>Agaricomycotina</taxon>
        <taxon>Agaricomycetes</taxon>
        <taxon>Agaricomycetidae</taxon>
        <taxon>Agaricales</taxon>
        <taxon>Agaricales incertae sedis</taxon>
        <taxon>Dendrothele</taxon>
    </lineage>
</organism>
<gene>
    <name evidence="2" type="ORF">K435DRAFT_782436</name>
</gene>